<dbReference type="PANTHER" id="PTHR39181:SF1">
    <property type="entry name" value="TYROSINE-PROTEIN PHOSPHATASE YWQE"/>
    <property type="match status" value="1"/>
</dbReference>
<name>A0AA42DQ47_9FIRM</name>
<dbReference type="GO" id="GO:0004725">
    <property type="term" value="F:protein tyrosine phosphatase activity"/>
    <property type="evidence" value="ECO:0007669"/>
    <property type="project" value="UniProtKB-EC"/>
</dbReference>
<dbReference type="SUPFAM" id="SSF89550">
    <property type="entry name" value="PHP domain-like"/>
    <property type="match status" value="1"/>
</dbReference>
<gene>
    <name evidence="6" type="ORF">PBV87_17090</name>
</gene>
<dbReference type="Gene3D" id="3.20.20.140">
    <property type="entry name" value="Metal-dependent hydrolases"/>
    <property type="match status" value="1"/>
</dbReference>
<proteinExistence type="inferred from homology"/>
<keyword evidence="4" id="KW-0904">Protein phosphatase</keyword>
<evidence type="ECO:0000256" key="2">
    <source>
        <dbReference type="ARBA" id="ARBA00013064"/>
    </source>
</evidence>
<sequence>MIDFHTHVLPEIDDGSRSSEESYAILKQQKAAGTKTIVASSHFYPDKDLETFVQQRSEALSKIQEYGQELGIEIRTAAEVLLSVDTWKLEGLEQLAIEGTHYILLEMPYSHWSEWVYTSVAKIKESTGLIPIIAHVERYDTVMENPNCLQPFLDMGCIIQVNTVSLHKQSTRRKLTCKLVKHGFAHVLGSDVHRAKVFNSVAGGYETLEQQVGKEEVSKMQAIGESILADQMVSLPKPKPFKKILGRWY</sequence>
<comment type="similarity">
    <text evidence="1">Belongs to the metallo-dependent hydrolases superfamily. CpsB/CapC family.</text>
</comment>
<dbReference type="EC" id="3.1.3.48" evidence="2"/>
<dbReference type="InterPro" id="IPR016195">
    <property type="entry name" value="Pol/histidinol_Pase-like"/>
</dbReference>
<dbReference type="PANTHER" id="PTHR39181">
    <property type="entry name" value="TYROSINE-PROTEIN PHOSPHATASE YWQE"/>
    <property type="match status" value="1"/>
</dbReference>
<accession>A0AA42DQ47</accession>
<evidence type="ECO:0000313" key="7">
    <source>
        <dbReference type="Proteomes" id="UP001169242"/>
    </source>
</evidence>
<dbReference type="Proteomes" id="UP001169242">
    <property type="component" value="Unassembled WGS sequence"/>
</dbReference>
<organism evidence="6 7">
    <name type="scientific">Holtiella tumoricola</name>
    <dbReference type="NCBI Taxonomy" id="3018743"/>
    <lineage>
        <taxon>Bacteria</taxon>
        <taxon>Bacillati</taxon>
        <taxon>Bacillota</taxon>
        <taxon>Clostridia</taxon>
        <taxon>Lachnospirales</taxon>
        <taxon>Cellulosilyticaceae</taxon>
        <taxon>Holtiella</taxon>
    </lineage>
</organism>
<evidence type="ECO:0000256" key="1">
    <source>
        <dbReference type="ARBA" id="ARBA00005750"/>
    </source>
</evidence>
<comment type="caution">
    <text evidence="6">The sequence shown here is derived from an EMBL/GenBank/DDBJ whole genome shotgun (WGS) entry which is preliminary data.</text>
</comment>
<dbReference type="GO" id="GO:0030145">
    <property type="term" value="F:manganese ion binding"/>
    <property type="evidence" value="ECO:0007669"/>
    <property type="project" value="InterPro"/>
</dbReference>
<dbReference type="AlphaFoldDB" id="A0AA42DQ47"/>
<evidence type="ECO:0000256" key="5">
    <source>
        <dbReference type="ARBA" id="ARBA00051722"/>
    </source>
</evidence>
<keyword evidence="7" id="KW-1185">Reference proteome</keyword>
<comment type="catalytic activity">
    <reaction evidence="5">
        <text>O-phospho-L-tyrosyl-[protein] + H2O = L-tyrosyl-[protein] + phosphate</text>
        <dbReference type="Rhea" id="RHEA:10684"/>
        <dbReference type="Rhea" id="RHEA-COMP:10136"/>
        <dbReference type="Rhea" id="RHEA-COMP:20101"/>
        <dbReference type="ChEBI" id="CHEBI:15377"/>
        <dbReference type="ChEBI" id="CHEBI:43474"/>
        <dbReference type="ChEBI" id="CHEBI:46858"/>
        <dbReference type="ChEBI" id="CHEBI:61978"/>
        <dbReference type="EC" id="3.1.3.48"/>
    </reaction>
</comment>
<dbReference type="PIRSF" id="PIRSF016557">
    <property type="entry name" value="Caps_synth_CpsB"/>
    <property type="match status" value="1"/>
</dbReference>
<evidence type="ECO:0000313" key="6">
    <source>
        <dbReference type="EMBL" id="MDA3733195.1"/>
    </source>
</evidence>
<dbReference type="Pfam" id="PF19567">
    <property type="entry name" value="CpsB_CapC"/>
    <property type="match status" value="1"/>
</dbReference>
<dbReference type="InterPro" id="IPR016667">
    <property type="entry name" value="Caps_polysacc_synth_CpsB/CapC"/>
</dbReference>
<dbReference type="EMBL" id="JAQIFT010000061">
    <property type="protein sequence ID" value="MDA3733195.1"/>
    <property type="molecule type" value="Genomic_DNA"/>
</dbReference>
<dbReference type="RefSeq" id="WP_271013081.1">
    <property type="nucleotide sequence ID" value="NZ_JAQIFT010000061.1"/>
</dbReference>
<protein>
    <recommendedName>
        <fullName evidence="2">protein-tyrosine-phosphatase</fullName>
        <ecNumber evidence="2">3.1.3.48</ecNumber>
    </recommendedName>
</protein>
<reference evidence="6" key="1">
    <citation type="journal article" date="2023" name="Int. J. Syst. Evol. Microbiol.">
        <title>&lt;i&gt;Holtiella tumoricola&lt;/i&gt; gen. nov. sp. nov., isolated from a human clinical sample.</title>
        <authorList>
            <person name="Allen-Vercoe E."/>
            <person name="Daigneault M.C."/>
            <person name="Vancuren S.J."/>
            <person name="Cochrane K."/>
            <person name="O'Neal L.L."/>
            <person name="Sankaranarayanan K."/>
            <person name="Lawson P.A."/>
        </authorList>
    </citation>
    <scope>NUCLEOTIDE SEQUENCE</scope>
    <source>
        <strain evidence="6">CC70A</strain>
    </source>
</reference>
<keyword evidence="3" id="KW-0378">Hydrolase</keyword>
<evidence type="ECO:0000256" key="4">
    <source>
        <dbReference type="ARBA" id="ARBA00022912"/>
    </source>
</evidence>
<evidence type="ECO:0000256" key="3">
    <source>
        <dbReference type="ARBA" id="ARBA00022801"/>
    </source>
</evidence>